<proteinExistence type="inferred from homology"/>
<evidence type="ECO:0000256" key="1">
    <source>
        <dbReference type="ARBA" id="ARBA00004496"/>
    </source>
</evidence>
<comment type="subcellular location">
    <subcellularLocation>
        <location evidence="1">Cytoplasm</location>
    </subcellularLocation>
</comment>
<evidence type="ECO:0000313" key="10">
    <source>
        <dbReference type="Proteomes" id="UP000230066"/>
    </source>
</evidence>
<keyword evidence="3" id="KW-0963">Cytoplasm</keyword>
<protein>
    <submittedName>
        <fullName evidence="9">Impact family protein</fullName>
    </submittedName>
</protein>
<dbReference type="EMBL" id="JXXN02001564">
    <property type="protein sequence ID" value="THD24508.1"/>
    <property type="molecule type" value="Genomic_DNA"/>
</dbReference>
<dbReference type="GO" id="GO:0140469">
    <property type="term" value="P:GCN2-mediated signaling"/>
    <property type="evidence" value="ECO:0007669"/>
    <property type="project" value="TreeGrafter"/>
</dbReference>
<dbReference type="Gene3D" id="3.10.110.10">
    <property type="entry name" value="Ubiquitin Conjugating Enzyme"/>
    <property type="match status" value="1"/>
</dbReference>
<dbReference type="SUPFAM" id="SSF54495">
    <property type="entry name" value="UBC-like"/>
    <property type="match status" value="1"/>
</dbReference>
<reference evidence="9" key="1">
    <citation type="submission" date="2019-03" db="EMBL/GenBank/DDBJ databases">
        <title>Improved annotation for the trematode Fasciola hepatica.</title>
        <authorList>
            <person name="Choi Y.-J."/>
            <person name="Martin J."/>
            <person name="Mitreva M."/>
        </authorList>
    </citation>
    <scope>NUCLEOTIDE SEQUENCE [LARGE SCALE GENOMIC DNA]</scope>
</reference>
<dbReference type="GO" id="GO:0006446">
    <property type="term" value="P:regulation of translational initiation"/>
    <property type="evidence" value="ECO:0007669"/>
    <property type="project" value="TreeGrafter"/>
</dbReference>
<keyword evidence="4" id="KW-0678">Repressor</keyword>
<dbReference type="GO" id="GO:0005737">
    <property type="term" value="C:cytoplasm"/>
    <property type="evidence" value="ECO:0007669"/>
    <property type="project" value="UniProtKB-SubCell"/>
</dbReference>
<dbReference type="InterPro" id="IPR020569">
    <property type="entry name" value="UPF0029_Impact_CS"/>
</dbReference>
<name>A0A4E0RTA2_FASHE</name>
<evidence type="ECO:0000256" key="6">
    <source>
        <dbReference type="ARBA" id="ARBA00023016"/>
    </source>
</evidence>
<dbReference type="InterPro" id="IPR020568">
    <property type="entry name" value="Ribosomal_Su5_D2-typ_SF"/>
</dbReference>
<dbReference type="PROSITE" id="PS00910">
    <property type="entry name" value="UPF0029"/>
    <property type="match status" value="1"/>
</dbReference>
<dbReference type="SMART" id="SM00591">
    <property type="entry name" value="RWD"/>
    <property type="match status" value="1"/>
</dbReference>
<dbReference type="PROSITE" id="PS50908">
    <property type="entry name" value="RWD"/>
    <property type="match status" value="1"/>
</dbReference>
<keyword evidence="5" id="KW-0810">Translation regulation</keyword>
<dbReference type="AlphaFoldDB" id="A0A4E0RTA2"/>
<keyword evidence="10" id="KW-1185">Reference proteome</keyword>
<dbReference type="InterPro" id="IPR001498">
    <property type="entry name" value="Impact_N"/>
</dbReference>
<dbReference type="Pfam" id="PF01205">
    <property type="entry name" value="Impact_N"/>
    <property type="match status" value="1"/>
</dbReference>
<dbReference type="InterPro" id="IPR023582">
    <property type="entry name" value="Impact"/>
</dbReference>
<dbReference type="InterPro" id="IPR036956">
    <property type="entry name" value="Impact_N_sf"/>
</dbReference>
<sequence>MTDADSNKARQAEEIDVISSIYANEFSVIEPDNQVYLVRIENEQASNEQERSISLQFRFPPGYPSKEPLEYEIQAPWLRGPAFDRLNQELWELVTTSVDSPVVHAVVEAVRIFIHQYESEQFCWKEAVTDFYVEPVAIQPQNSSVHTVPSVQHHLRTFPSLLPVAQDSPPIEIIRGETLVDRKSVFQAHCCRVHNVGQVSRFITALLEDRKVASATHNILAWRIVDNKRGQSPVIHADCDDDGETHAGSRLLHLLTISGVENVAIVVSRWYGGIQLGPDRFKHINNVARQLLSEQGFLGSQQQPVEPKGHKQKKKKH</sequence>
<dbReference type="Proteomes" id="UP000230066">
    <property type="component" value="Unassembled WGS sequence"/>
</dbReference>
<dbReference type="Pfam" id="PF05773">
    <property type="entry name" value="RWD"/>
    <property type="match status" value="1"/>
</dbReference>
<feature type="region of interest" description="Disordered" evidence="7">
    <location>
        <begin position="298"/>
        <end position="317"/>
    </location>
</feature>
<comment type="caution">
    <text evidence="9">The sequence shown here is derived from an EMBL/GenBank/DDBJ whole genome shotgun (WGS) entry which is preliminary data.</text>
</comment>
<keyword evidence="6" id="KW-0346">Stress response</keyword>
<organism evidence="9 10">
    <name type="scientific">Fasciola hepatica</name>
    <name type="common">Liver fluke</name>
    <dbReference type="NCBI Taxonomy" id="6192"/>
    <lineage>
        <taxon>Eukaryota</taxon>
        <taxon>Metazoa</taxon>
        <taxon>Spiralia</taxon>
        <taxon>Lophotrochozoa</taxon>
        <taxon>Platyhelminthes</taxon>
        <taxon>Trematoda</taxon>
        <taxon>Digenea</taxon>
        <taxon>Plagiorchiida</taxon>
        <taxon>Echinostomata</taxon>
        <taxon>Echinostomatoidea</taxon>
        <taxon>Fasciolidae</taxon>
        <taxon>Fasciola</taxon>
    </lineage>
</organism>
<comment type="similarity">
    <text evidence="2">Belongs to the IMPACT family.</text>
</comment>
<evidence type="ECO:0000256" key="3">
    <source>
        <dbReference type="ARBA" id="ARBA00022490"/>
    </source>
</evidence>
<accession>A0A4E0RTA2</accession>
<dbReference type="InterPro" id="IPR016135">
    <property type="entry name" value="UBQ-conjugating_enzyme/RWD"/>
</dbReference>
<feature type="domain" description="RWD" evidence="8">
    <location>
        <begin position="13"/>
        <end position="117"/>
    </location>
</feature>
<dbReference type="PANTHER" id="PTHR16301">
    <property type="entry name" value="IMPACT-RELATED"/>
    <property type="match status" value="1"/>
</dbReference>
<evidence type="ECO:0000256" key="4">
    <source>
        <dbReference type="ARBA" id="ARBA00022491"/>
    </source>
</evidence>
<dbReference type="InterPro" id="IPR006575">
    <property type="entry name" value="RWD_dom"/>
</dbReference>
<gene>
    <name evidence="9" type="ORF">D915_004550</name>
</gene>
<dbReference type="SUPFAM" id="SSF54211">
    <property type="entry name" value="Ribosomal protein S5 domain 2-like"/>
    <property type="match status" value="1"/>
</dbReference>
<evidence type="ECO:0000256" key="7">
    <source>
        <dbReference type="SAM" id="MobiDB-lite"/>
    </source>
</evidence>
<evidence type="ECO:0000259" key="8">
    <source>
        <dbReference type="PROSITE" id="PS50908"/>
    </source>
</evidence>
<evidence type="ECO:0000256" key="5">
    <source>
        <dbReference type="ARBA" id="ARBA00022845"/>
    </source>
</evidence>
<evidence type="ECO:0000313" key="9">
    <source>
        <dbReference type="EMBL" id="THD24508.1"/>
    </source>
</evidence>
<evidence type="ECO:0000256" key="2">
    <source>
        <dbReference type="ARBA" id="ARBA00007665"/>
    </source>
</evidence>
<dbReference type="CDD" id="cd23821">
    <property type="entry name" value="RWD_IMPACT"/>
    <property type="match status" value="1"/>
</dbReference>
<dbReference type="PANTHER" id="PTHR16301:SF25">
    <property type="entry name" value="PROTEIN IMPACT"/>
    <property type="match status" value="1"/>
</dbReference>
<dbReference type="Gene3D" id="3.30.230.30">
    <property type="entry name" value="Impact, N-terminal domain"/>
    <property type="match status" value="1"/>
</dbReference>